<accession>B4VUG0</accession>
<evidence type="ECO:0000313" key="2">
    <source>
        <dbReference type="Proteomes" id="UP000003835"/>
    </source>
</evidence>
<dbReference type="AlphaFoldDB" id="B4VUG0"/>
<dbReference type="OrthoDB" id="512111at2"/>
<gene>
    <name evidence="1" type="ORF">MC7420_3980</name>
</gene>
<dbReference type="eggNOG" id="ENOG5032VBK">
    <property type="taxonomic scope" value="Bacteria"/>
</dbReference>
<evidence type="ECO:0000313" key="1">
    <source>
        <dbReference type="EMBL" id="EDX74456.1"/>
    </source>
</evidence>
<protein>
    <submittedName>
        <fullName evidence="1">Uncharacterized protein</fullName>
    </submittedName>
</protein>
<dbReference type="STRING" id="118168.MC7420_3980"/>
<dbReference type="HOGENOM" id="CLU_1553741_0_0_3"/>
<sequence length="170" mass="19021">METANPIFRHQISADVIALDKQGRVVLVGDVRGSRVVKLTLSQFTSYLKATQTVVPFAMLVDPETIQIVQWDGVNWSEAICSLKTTNIVNYYDPSCDNQTIDGDYLEALIESWLRDLAYHWKSVTPPATNDLAAIGLLQQLEDGSTKSDVEIAGDTLLGDQFFDEYLYWA</sequence>
<organism evidence="1 2">
    <name type="scientific">Coleofasciculus chthonoplastes PCC 7420</name>
    <dbReference type="NCBI Taxonomy" id="118168"/>
    <lineage>
        <taxon>Bacteria</taxon>
        <taxon>Bacillati</taxon>
        <taxon>Cyanobacteriota</taxon>
        <taxon>Cyanophyceae</taxon>
        <taxon>Coleofasciculales</taxon>
        <taxon>Coleofasciculaceae</taxon>
        <taxon>Coleofasciculus</taxon>
    </lineage>
</organism>
<name>B4VUG0_9CYAN</name>
<dbReference type="EMBL" id="DS989853">
    <property type="protein sequence ID" value="EDX74456.1"/>
    <property type="molecule type" value="Genomic_DNA"/>
</dbReference>
<reference evidence="1 2" key="1">
    <citation type="submission" date="2008-07" db="EMBL/GenBank/DDBJ databases">
        <authorList>
            <person name="Tandeau de Marsac N."/>
            <person name="Ferriera S."/>
            <person name="Johnson J."/>
            <person name="Kravitz S."/>
            <person name="Beeson K."/>
            <person name="Sutton G."/>
            <person name="Rogers Y.-H."/>
            <person name="Friedman R."/>
            <person name="Frazier M."/>
            <person name="Venter J.C."/>
        </authorList>
    </citation>
    <scope>NUCLEOTIDE SEQUENCE [LARGE SCALE GENOMIC DNA]</scope>
    <source>
        <strain evidence="1 2">PCC 7420</strain>
    </source>
</reference>
<keyword evidence="2" id="KW-1185">Reference proteome</keyword>
<dbReference type="RefSeq" id="WP_006102302.1">
    <property type="nucleotide sequence ID" value="NZ_DS989853.1"/>
</dbReference>
<proteinExistence type="predicted"/>
<dbReference type="Proteomes" id="UP000003835">
    <property type="component" value="Unassembled WGS sequence"/>
</dbReference>